<name>A0ACB5TGJ9_AMBMO</name>
<evidence type="ECO:0000313" key="2">
    <source>
        <dbReference type="Proteomes" id="UP001165064"/>
    </source>
</evidence>
<reference evidence="1" key="1">
    <citation type="submission" date="2023-04" db="EMBL/GenBank/DDBJ databases">
        <title>Ambrosiozyma monospora NBRC 10751.</title>
        <authorList>
            <person name="Ichikawa N."/>
            <person name="Sato H."/>
            <person name="Tonouchi N."/>
        </authorList>
    </citation>
    <scope>NUCLEOTIDE SEQUENCE</scope>
    <source>
        <strain evidence="1">NBRC 10751</strain>
    </source>
</reference>
<evidence type="ECO:0000313" key="1">
    <source>
        <dbReference type="EMBL" id="GME88305.1"/>
    </source>
</evidence>
<dbReference type="Proteomes" id="UP001165064">
    <property type="component" value="Unassembled WGS sequence"/>
</dbReference>
<accession>A0ACB5TGJ9</accession>
<sequence length="184" mass="21139">MMLKSNKRKSSNNNNQNGKHSKKRQASILSFYELQSERIKKKKEEKVEVVVIDGSDDELVEFDKKEVEAKTDNGLFVVDSNDSDEMDGTEKTLEPAGNDHFKERPPKYEKINDGEDASEIIETRIDKGDASINLTIENLHQRKFSQTLKCSTHICSDSSEVNDDTESEYDETYFDCDDVKVQFR</sequence>
<dbReference type="EMBL" id="BSXS01007309">
    <property type="protein sequence ID" value="GME88305.1"/>
    <property type="molecule type" value="Genomic_DNA"/>
</dbReference>
<comment type="caution">
    <text evidence="1">The sequence shown here is derived from an EMBL/GenBank/DDBJ whole genome shotgun (WGS) entry which is preliminary data.</text>
</comment>
<keyword evidence="2" id="KW-1185">Reference proteome</keyword>
<proteinExistence type="predicted"/>
<protein>
    <submittedName>
        <fullName evidence="1">Unnamed protein product</fullName>
    </submittedName>
</protein>
<organism evidence="1 2">
    <name type="scientific">Ambrosiozyma monospora</name>
    <name type="common">Yeast</name>
    <name type="synonym">Endomycopsis monosporus</name>
    <dbReference type="NCBI Taxonomy" id="43982"/>
    <lineage>
        <taxon>Eukaryota</taxon>
        <taxon>Fungi</taxon>
        <taxon>Dikarya</taxon>
        <taxon>Ascomycota</taxon>
        <taxon>Saccharomycotina</taxon>
        <taxon>Pichiomycetes</taxon>
        <taxon>Pichiales</taxon>
        <taxon>Pichiaceae</taxon>
        <taxon>Ambrosiozyma</taxon>
    </lineage>
</organism>
<gene>
    <name evidence="1" type="ORF">Amon02_000834200</name>
</gene>